<evidence type="ECO:0000256" key="1">
    <source>
        <dbReference type="SAM" id="SignalP"/>
    </source>
</evidence>
<evidence type="ECO:0000313" key="2">
    <source>
        <dbReference type="EMBL" id="GHH83182.1"/>
    </source>
</evidence>
<keyword evidence="3" id="KW-1185">Reference proteome</keyword>
<keyword evidence="1" id="KW-0732">Signal</keyword>
<evidence type="ECO:0008006" key="4">
    <source>
        <dbReference type="Google" id="ProtNLM"/>
    </source>
</evidence>
<accession>A0A919GE37</accession>
<organism evidence="2 3">
    <name type="scientific">Streptomyces capitiformicae</name>
    <dbReference type="NCBI Taxonomy" id="2014920"/>
    <lineage>
        <taxon>Bacteria</taxon>
        <taxon>Bacillati</taxon>
        <taxon>Actinomycetota</taxon>
        <taxon>Actinomycetes</taxon>
        <taxon>Kitasatosporales</taxon>
        <taxon>Streptomycetaceae</taxon>
        <taxon>Streptomyces</taxon>
    </lineage>
</organism>
<dbReference type="RefSeq" id="WP_229913598.1">
    <property type="nucleotide sequence ID" value="NZ_BNAT01000002.1"/>
</dbReference>
<feature type="signal peptide" evidence="1">
    <location>
        <begin position="1"/>
        <end position="27"/>
    </location>
</feature>
<evidence type="ECO:0000313" key="3">
    <source>
        <dbReference type="Proteomes" id="UP000603227"/>
    </source>
</evidence>
<protein>
    <recommendedName>
        <fullName evidence="4">Carboxypeptidase regulatory-like domain-containing protein</fullName>
    </recommendedName>
</protein>
<dbReference type="AlphaFoldDB" id="A0A919GE37"/>
<reference evidence="2" key="1">
    <citation type="journal article" date="2014" name="Int. J. Syst. Evol. Microbiol.">
        <title>Complete genome sequence of Corynebacterium casei LMG S-19264T (=DSM 44701T), isolated from a smear-ripened cheese.</title>
        <authorList>
            <consortium name="US DOE Joint Genome Institute (JGI-PGF)"/>
            <person name="Walter F."/>
            <person name="Albersmeier A."/>
            <person name="Kalinowski J."/>
            <person name="Ruckert C."/>
        </authorList>
    </citation>
    <scope>NUCLEOTIDE SEQUENCE</scope>
    <source>
        <strain evidence="2">CGMCC 4.7403</strain>
    </source>
</reference>
<comment type="caution">
    <text evidence="2">The sequence shown here is derived from an EMBL/GenBank/DDBJ whole genome shotgun (WGS) entry which is preliminary data.</text>
</comment>
<dbReference type="EMBL" id="BNAT01000002">
    <property type="protein sequence ID" value="GHH83182.1"/>
    <property type="molecule type" value="Genomic_DNA"/>
</dbReference>
<gene>
    <name evidence="2" type="ORF">GCM10017771_09350</name>
</gene>
<sequence length="544" mass="59000">MRHIARGLVTAGAVLFSTLAIPGIAHAAAPVVKEASSDSADWSVIDVRLNHGSAIGEDVAKITATLRPLGGSESDAPVATITDFTQTYWVSSWEGVWSSPPVHLDTLGDYTIDVEATTSAGETTVQKSAGTLRYRKQPVIQGFAVTPTAPTIEDKNVTVSGDMVVRDPSTRATEPLPGASVDLRIGQRIETTTTSDEKGHFSVSRELEEGGWAWATYNGDLGYATVPWVSIDPKAAPTRFVLDKTSFHPTAGDKITVSGTLQYQSGSEWKPLSGIPLEMDHKNSSTVNPIEATTGADGRFSFVASPYQKTVYEVAFPPYPYNPWIQRTATADVSVAVTATTKFREFTASLDKYAELSVSGTLGIVGDDHSERVSVAIQYSPNGKTGWTTEKTVKTGFDSQFHTTLPGYTDGYWRLKYAGSTTYDVKGTTSSALRKNRALTRIKDANASPEPVRKGRTITVKGVLQERKADTSTWKAYGAKKVQILFRPKGKKTWYLMTTVTSKSNGSFSKGFKAQQDGTWVPVFLYPDSRHFVGSGAEDYVDVR</sequence>
<dbReference type="Proteomes" id="UP000603227">
    <property type="component" value="Unassembled WGS sequence"/>
</dbReference>
<reference evidence="2" key="2">
    <citation type="submission" date="2020-09" db="EMBL/GenBank/DDBJ databases">
        <authorList>
            <person name="Sun Q."/>
            <person name="Zhou Y."/>
        </authorList>
    </citation>
    <scope>NUCLEOTIDE SEQUENCE</scope>
    <source>
        <strain evidence="2">CGMCC 4.7403</strain>
    </source>
</reference>
<feature type="chain" id="PRO_5037735781" description="Carboxypeptidase regulatory-like domain-containing protein" evidence="1">
    <location>
        <begin position="28"/>
        <end position="544"/>
    </location>
</feature>
<proteinExistence type="predicted"/>
<name>A0A919GE37_9ACTN</name>